<evidence type="ECO:0000313" key="2">
    <source>
        <dbReference type="EMBL" id="KAK7018820.1"/>
    </source>
</evidence>
<feature type="region of interest" description="Disordered" evidence="1">
    <location>
        <begin position="49"/>
        <end position="71"/>
    </location>
</feature>
<feature type="compositionally biased region" description="Polar residues" evidence="1">
    <location>
        <begin position="639"/>
        <end position="652"/>
    </location>
</feature>
<protein>
    <submittedName>
        <fullName evidence="3">SERTA domain-containing protein 3</fullName>
    </submittedName>
</protein>
<gene>
    <name evidence="3" type="primary">RBT1_37</name>
    <name evidence="2" type="synonym">RBT1_47</name>
    <name evidence="3" type="ORF">VNI00_017515</name>
    <name evidence="2" type="ORF">VNI00_018211</name>
</gene>
<feature type="region of interest" description="Disordered" evidence="1">
    <location>
        <begin position="418"/>
        <end position="721"/>
    </location>
</feature>
<feature type="compositionally biased region" description="Polar residues" evidence="1">
    <location>
        <begin position="429"/>
        <end position="440"/>
    </location>
</feature>
<keyword evidence="4" id="KW-1185">Reference proteome</keyword>
<sequence length="895" mass="97924">MVNPGAFTGSRLTFLHSHIEAYGVAVQEGWVKDFVADLARRYHKRYPASLEHNKEPTEEHLASVNDDAPDPETMFPIRKANQSEEAFQEVVREHENLKSITNYRVAQIARWMKYHYDKSRGIKSKDNPFSKLMNRLTGSSVEEPKRKARTYDLWAKGHPERVDELVATRMEELRLMAEDVVDADETAVVDGEMSKGADGGSDLSEDDKEPEKGEEDSGSQSDKAEKGKKPKKAKRGKKKGKFVKKGKKAFVRVRQEVIKKEYDSLSPEDKKSWEDAVQEDWDKRVAEHKASLDRGFSTEPQARQDCIARLPSFIQPILNGITEATGMHCTLVVGGPEPADMGRLNVVSFHSGETLSNPAMNFGEACQEGYRNLLIPLYGSYLRKCFTIEECKSRALPKSALSLEGVLMGELGVNFDALDTPGIPRDEQPSGTSAVSTGPGSQKEAVDSQKGSQKRTTPSTQTQSTVVNSTNSTGDKPEQAASRNPPAARDSSTSSQPPPTTANPPESGTPKVSTQPLPSPGQVSSNFSPPPSPILSSASSPPPGSPPTTIPPSTPQLASSPLYPPSPDGSIATADLDIPPIDLEEPDQDACNPEPARPSRKRANPDSEELTNGRSSGGNKRPRRSTTGSTTVAEKAVASGTTRKQETSSSTRAAVRSQRPQTKEKPIPVIPIQTKPKVPTTASPNAASQPSGRSKRKATQEQSHLEQPRKRANRGNDTATAITTVRCPDGAPAYVQNIISMATEAGMGDRFLQTLILYLRLEDDQGYQGGSLKTVNRPEEIKQWYKRRRAVWYPNIGDLARFGQEFKSWFGACSPAWRVSKGSSLPLVRKNGGDWVCLQVLGANGIGAFLVALIWWKKAISASSLKGSRLEELQSRFDAMFDEVEYTFQSLSVQI</sequence>
<organism evidence="3 4">
    <name type="scientific">Paramarasmius palmivorus</name>
    <dbReference type="NCBI Taxonomy" id="297713"/>
    <lineage>
        <taxon>Eukaryota</taxon>
        <taxon>Fungi</taxon>
        <taxon>Dikarya</taxon>
        <taxon>Basidiomycota</taxon>
        <taxon>Agaricomycotina</taxon>
        <taxon>Agaricomycetes</taxon>
        <taxon>Agaricomycetidae</taxon>
        <taxon>Agaricales</taxon>
        <taxon>Marasmiineae</taxon>
        <taxon>Marasmiaceae</taxon>
        <taxon>Paramarasmius</taxon>
    </lineage>
</organism>
<dbReference type="AlphaFoldDB" id="A0AAW0B808"/>
<feature type="compositionally biased region" description="Basic residues" evidence="1">
    <location>
        <begin position="228"/>
        <end position="245"/>
    </location>
</feature>
<evidence type="ECO:0000313" key="3">
    <source>
        <dbReference type="EMBL" id="KAK7021112.1"/>
    </source>
</evidence>
<dbReference type="EMBL" id="JAYKXP010000175">
    <property type="protein sequence ID" value="KAK7021112.1"/>
    <property type="molecule type" value="Genomic_DNA"/>
</dbReference>
<dbReference type="Proteomes" id="UP001383192">
    <property type="component" value="Unassembled WGS sequence"/>
</dbReference>
<proteinExistence type="predicted"/>
<dbReference type="EMBL" id="JAYKXP010000217">
    <property type="protein sequence ID" value="KAK7018820.1"/>
    <property type="molecule type" value="Genomic_DNA"/>
</dbReference>
<name>A0AAW0B808_9AGAR</name>
<comment type="caution">
    <text evidence="3">The sequence shown here is derived from an EMBL/GenBank/DDBJ whole genome shotgun (WGS) entry which is preliminary data.</text>
</comment>
<feature type="compositionally biased region" description="Pro residues" evidence="1">
    <location>
        <begin position="540"/>
        <end position="554"/>
    </location>
</feature>
<feature type="compositionally biased region" description="Polar residues" evidence="1">
    <location>
        <begin position="680"/>
        <end position="692"/>
    </location>
</feature>
<feature type="compositionally biased region" description="Acidic residues" evidence="1">
    <location>
        <begin position="203"/>
        <end position="217"/>
    </location>
</feature>
<feature type="compositionally biased region" description="Basic and acidic residues" evidence="1">
    <location>
        <begin position="51"/>
        <end position="61"/>
    </location>
</feature>
<feature type="compositionally biased region" description="Low complexity" evidence="1">
    <location>
        <begin position="456"/>
        <end position="473"/>
    </location>
</feature>
<evidence type="ECO:0000256" key="1">
    <source>
        <dbReference type="SAM" id="MobiDB-lite"/>
    </source>
</evidence>
<feature type="region of interest" description="Disordered" evidence="1">
    <location>
        <begin position="185"/>
        <end position="245"/>
    </location>
</feature>
<evidence type="ECO:0000313" key="4">
    <source>
        <dbReference type="Proteomes" id="UP001383192"/>
    </source>
</evidence>
<reference evidence="3 4" key="1">
    <citation type="submission" date="2024-01" db="EMBL/GenBank/DDBJ databases">
        <title>A draft genome for a cacao thread blight-causing isolate of Paramarasmius palmivorus.</title>
        <authorList>
            <person name="Baruah I.K."/>
            <person name="Bukari Y."/>
            <person name="Amoako-Attah I."/>
            <person name="Meinhardt L.W."/>
            <person name="Bailey B.A."/>
            <person name="Cohen S.P."/>
        </authorList>
    </citation>
    <scope>NUCLEOTIDE SEQUENCE [LARGE SCALE GENOMIC DNA]</scope>
    <source>
        <strain evidence="3 4">GH-12</strain>
    </source>
</reference>
<accession>A0AAW0B808</accession>